<evidence type="ECO:0000256" key="2">
    <source>
        <dbReference type="ARBA" id="ARBA00022630"/>
    </source>
</evidence>
<dbReference type="KEGG" id="pnd:Pla175_46740"/>
<sequence length="401" mass="42805">MVNLLPNAQLIVIGGGIVGLATAWRYSQRFPDRPVVVLEKEPAVAMHQTGRNSGVIHSGIYYKPGSLKAQTCRDGKQQLEQFCTQNGVPFETCGKVIVATDPSQVAALEKIQERGVANGVPSERIGPERLAELEPHAAGVAALHVPSTGIVDYAKVCYRLVDQIQQQGGRVVTGAKVTAIALGAGEVVVHSTAGEFTAPRVVNCAGLFSDQVAKLSGLRPAARIIPFRGEYFDLAPQAHHLVKNLIYPTPDPSFPFLGVHFTRMIGGGVECGPNAVLALAREGYGKTSVNLRELVGSLSFGGFQRLALRHWRMGAGEMWRSLSKGAFVRALSRLVPEIRSEHLTPAEPGIRAQAVLPNGELVDDFLIESSGPVVNVLNAPSPAATASLEIGRQVVERLAAE</sequence>
<gene>
    <name evidence="7" type="primary">lhgO</name>
    <name evidence="7" type="ORF">Pla175_46740</name>
</gene>
<dbReference type="RefSeq" id="WP_231954031.1">
    <property type="nucleotide sequence ID" value="NZ_CP036291.1"/>
</dbReference>
<dbReference type="Pfam" id="PF01266">
    <property type="entry name" value="DAO"/>
    <property type="match status" value="1"/>
</dbReference>
<evidence type="ECO:0000256" key="4">
    <source>
        <dbReference type="ARBA" id="ARBA00023002"/>
    </source>
</evidence>
<proteinExistence type="inferred from homology"/>
<comment type="similarity">
    <text evidence="5">Belongs to the L2HGDH family.</text>
</comment>
<evidence type="ECO:0000256" key="5">
    <source>
        <dbReference type="ARBA" id="ARBA00037941"/>
    </source>
</evidence>
<keyword evidence="3" id="KW-0274">FAD</keyword>
<dbReference type="SUPFAM" id="SSF51905">
    <property type="entry name" value="FAD/NAD(P)-binding domain"/>
    <property type="match status" value="1"/>
</dbReference>
<evidence type="ECO:0000259" key="6">
    <source>
        <dbReference type="Pfam" id="PF01266"/>
    </source>
</evidence>
<protein>
    <submittedName>
        <fullName evidence="7">L-2-hydroxyglutarate oxidase LhgO</fullName>
        <ecNumber evidence="7">1.1.3.15</ecNumber>
    </submittedName>
</protein>
<dbReference type="GO" id="GO:0005737">
    <property type="term" value="C:cytoplasm"/>
    <property type="evidence" value="ECO:0007669"/>
    <property type="project" value="TreeGrafter"/>
</dbReference>
<keyword evidence="2" id="KW-0285">Flavoprotein</keyword>
<dbReference type="AlphaFoldDB" id="A0A518DIF2"/>
<organism evidence="7 8">
    <name type="scientific">Pirellulimonas nuda</name>
    <dbReference type="NCBI Taxonomy" id="2528009"/>
    <lineage>
        <taxon>Bacteria</taxon>
        <taxon>Pseudomonadati</taxon>
        <taxon>Planctomycetota</taxon>
        <taxon>Planctomycetia</taxon>
        <taxon>Pirellulales</taxon>
        <taxon>Lacipirellulaceae</taxon>
        <taxon>Pirellulimonas</taxon>
    </lineage>
</organism>
<dbReference type="PANTHER" id="PTHR43104">
    <property type="entry name" value="L-2-HYDROXYGLUTARATE DEHYDROGENASE, MITOCHONDRIAL"/>
    <property type="match status" value="1"/>
</dbReference>
<dbReference type="GO" id="GO:0047545">
    <property type="term" value="F:(S)-2-hydroxyglutarate dehydrogenase activity"/>
    <property type="evidence" value="ECO:0007669"/>
    <property type="project" value="TreeGrafter"/>
</dbReference>
<keyword evidence="4 7" id="KW-0560">Oxidoreductase</keyword>
<dbReference type="Gene3D" id="3.50.50.60">
    <property type="entry name" value="FAD/NAD(P)-binding domain"/>
    <property type="match status" value="1"/>
</dbReference>
<dbReference type="GO" id="GO:0003973">
    <property type="term" value="F:(S)-2-hydroxy-acid oxidase activity"/>
    <property type="evidence" value="ECO:0007669"/>
    <property type="project" value="UniProtKB-EC"/>
</dbReference>
<dbReference type="InterPro" id="IPR006076">
    <property type="entry name" value="FAD-dep_OxRdtase"/>
</dbReference>
<dbReference type="EC" id="1.1.3.15" evidence="7"/>
<name>A0A518DIF2_9BACT</name>
<evidence type="ECO:0000256" key="1">
    <source>
        <dbReference type="ARBA" id="ARBA00001974"/>
    </source>
</evidence>
<evidence type="ECO:0000313" key="8">
    <source>
        <dbReference type="Proteomes" id="UP000317429"/>
    </source>
</evidence>
<accession>A0A518DIF2</accession>
<reference evidence="7 8" key="1">
    <citation type="submission" date="2019-02" db="EMBL/GenBank/DDBJ databases">
        <title>Deep-cultivation of Planctomycetes and their phenomic and genomic characterization uncovers novel biology.</title>
        <authorList>
            <person name="Wiegand S."/>
            <person name="Jogler M."/>
            <person name="Boedeker C."/>
            <person name="Pinto D."/>
            <person name="Vollmers J."/>
            <person name="Rivas-Marin E."/>
            <person name="Kohn T."/>
            <person name="Peeters S.H."/>
            <person name="Heuer A."/>
            <person name="Rast P."/>
            <person name="Oberbeckmann S."/>
            <person name="Bunk B."/>
            <person name="Jeske O."/>
            <person name="Meyerdierks A."/>
            <person name="Storesund J.E."/>
            <person name="Kallscheuer N."/>
            <person name="Luecker S."/>
            <person name="Lage O.M."/>
            <person name="Pohl T."/>
            <person name="Merkel B.J."/>
            <person name="Hornburger P."/>
            <person name="Mueller R.-W."/>
            <person name="Bruemmer F."/>
            <person name="Labrenz M."/>
            <person name="Spormann A.M."/>
            <person name="Op den Camp H."/>
            <person name="Overmann J."/>
            <person name="Amann R."/>
            <person name="Jetten M.S.M."/>
            <person name="Mascher T."/>
            <person name="Medema M.H."/>
            <person name="Devos D.P."/>
            <person name="Kaster A.-K."/>
            <person name="Ovreas L."/>
            <person name="Rohde M."/>
            <person name="Galperin M.Y."/>
            <person name="Jogler C."/>
        </authorList>
    </citation>
    <scope>NUCLEOTIDE SEQUENCE [LARGE SCALE GENOMIC DNA]</scope>
    <source>
        <strain evidence="7 8">Pla175</strain>
    </source>
</reference>
<dbReference type="EMBL" id="CP036291">
    <property type="protein sequence ID" value="QDU91254.1"/>
    <property type="molecule type" value="Genomic_DNA"/>
</dbReference>
<dbReference type="InterPro" id="IPR036188">
    <property type="entry name" value="FAD/NAD-bd_sf"/>
</dbReference>
<keyword evidence="8" id="KW-1185">Reference proteome</keyword>
<dbReference type="Proteomes" id="UP000317429">
    <property type="component" value="Chromosome"/>
</dbReference>
<comment type="cofactor">
    <cofactor evidence="1">
        <name>FAD</name>
        <dbReference type="ChEBI" id="CHEBI:57692"/>
    </cofactor>
</comment>
<evidence type="ECO:0000256" key="3">
    <source>
        <dbReference type="ARBA" id="ARBA00022827"/>
    </source>
</evidence>
<feature type="domain" description="FAD dependent oxidoreductase" evidence="6">
    <location>
        <begin position="10"/>
        <end position="397"/>
    </location>
</feature>
<dbReference type="NCBIfam" id="NF008726">
    <property type="entry name" value="PRK11728.1"/>
    <property type="match status" value="1"/>
</dbReference>
<dbReference type="Gene3D" id="3.30.9.10">
    <property type="entry name" value="D-Amino Acid Oxidase, subunit A, domain 2"/>
    <property type="match status" value="1"/>
</dbReference>
<dbReference type="PANTHER" id="PTHR43104:SF2">
    <property type="entry name" value="L-2-HYDROXYGLUTARATE DEHYDROGENASE, MITOCHONDRIAL"/>
    <property type="match status" value="1"/>
</dbReference>
<evidence type="ECO:0000313" key="7">
    <source>
        <dbReference type="EMBL" id="QDU91254.1"/>
    </source>
</evidence>